<keyword evidence="1" id="KW-1133">Transmembrane helix</keyword>
<comment type="caution">
    <text evidence="2">The sequence shown here is derived from an EMBL/GenBank/DDBJ whole genome shotgun (WGS) entry which is preliminary data.</text>
</comment>
<sequence length="77" mass="9005">MVAGWYGLMDTGLWLGNEFLVYFGLVYFGLVYFGLVYFGLAYFALARFALARFALKDWPKPDDFREQNYPGNIFPRQ</sequence>
<keyword evidence="1" id="KW-0472">Membrane</keyword>
<reference evidence="2" key="1">
    <citation type="submission" date="2012-04" db="EMBL/GenBank/DDBJ databases">
        <authorList>
            <person name="Borisov I.G."/>
            <person name="Ivanikova N.V."/>
            <person name="Pinevich A.V."/>
        </authorList>
    </citation>
    <scope>NUCLEOTIDE SEQUENCE</scope>
    <source>
        <strain evidence="2">CALU 1027</strain>
    </source>
</reference>
<keyword evidence="3" id="KW-1185">Reference proteome</keyword>
<dbReference type="EMBL" id="AJTX02000003">
    <property type="protein sequence ID" value="KKJ00812.1"/>
    <property type="molecule type" value="Genomic_DNA"/>
</dbReference>
<dbReference type="AlphaFoldDB" id="A0A0M2Q2J6"/>
<keyword evidence="1" id="KW-0812">Transmembrane</keyword>
<name>A0A0M2Q2J6_PROHO</name>
<proteinExistence type="predicted"/>
<feature type="transmembrane region" description="Helical" evidence="1">
    <location>
        <begin position="20"/>
        <end position="45"/>
    </location>
</feature>
<gene>
    <name evidence="2" type="ORF">PROH_06105</name>
</gene>
<evidence type="ECO:0000313" key="2">
    <source>
        <dbReference type="EMBL" id="KKJ00812.1"/>
    </source>
</evidence>
<evidence type="ECO:0000256" key="1">
    <source>
        <dbReference type="SAM" id="Phobius"/>
    </source>
</evidence>
<protein>
    <submittedName>
        <fullName evidence="2">Uncharacterized protein</fullName>
    </submittedName>
</protein>
<accession>A0A0M2Q2J6</accession>
<evidence type="ECO:0000313" key="3">
    <source>
        <dbReference type="Proteomes" id="UP000034681"/>
    </source>
</evidence>
<dbReference type="Proteomes" id="UP000034681">
    <property type="component" value="Unassembled WGS sequence"/>
</dbReference>
<organism evidence="2 3">
    <name type="scientific">Prochlorothrix hollandica PCC 9006 = CALU 1027</name>
    <dbReference type="NCBI Taxonomy" id="317619"/>
    <lineage>
        <taxon>Bacteria</taxon>
        <taxon>Bacillati</taxon>
        <taxon>Cyanobacteriota</taxon>
        <taxon>Cyanophyceae</taxon>
        <taxon>Prochlorotrichales</taxon>
        <taxon>Prochlorotrichaceae</taxon>
        <taxon>Prochlorothrix</taxon>
    </lineage>
</organism>